<dbReference type="EMBL" id="SDMP01000007">
    <property type="protein sequence ID" value="RYR49436.1"/>
    <property type="molecule type" value="Genomic_DNA"/>
</dbReference>
<dbReference type="Pfam" id="PF01425">
    <property type="entry name" value="Amidase"/>
    <property type="match status" value="1"/>
</dbReference>
<accession>A0A445CER1</accession>
<reference evidence="4 5" key="1">
    <citation type="submission" date="2019-01" db="EMBL/GenBank/DDBJ databases">
        <title>Sequencing of cultivated peanut Arachis hypogaea provides insights into genome evolution and oil improvement.</title>
        <authorList>
            <person name="Chen X."/>
        </authorList>
    </citation>
    <scope>NUCLEOTIDE SEQUENCE [LARGE SCALE GENOMIC DNA]</scope>
    <source>
        <strain evidence="5">cv. Fuhuasheng</strain>
        <tissue evidence="4">Leaves</tissue>
    </source>
</reference>
<dbReference type="PANTHER" id="PTHR11895">
    <property type="entry name" value="TRANSAMIDASE"/>
    <property type="match status" value="1"/>
</dbReference>
<feature type="chain" id="PRO_5019171413" description="Amidase domain-containing protein" evidence="2">
    <location>
        <begin position="20"/>
        <end position="343"/>
    </location>
</feature>
<organism evidence="4 5">
    <name type="scientific">Arachis hypogaea</name>
    <name type="common">Peanut</name>
    <dbReference type="NCBI Taxonomy" id="3818"/>
    <lineage>
        <taxon>Eukaryota</taxon>
        <taxon>Viridiplantae</taxon>
        <taxon>Streptophyta</taxon>
        <taxon>Embryophyta</taxon>
        <taxon>Tracheophyta</taxon>
        <taxon>Spermatophyta</taxon>
        <taxon>Magnoliopsida</taxon>
        <taxon>eudicotyledons</taxon>
        <taxon>Gunneridae</taxon>
        <taxon>Pentapetalae</taxon>
        <taxon>rosids</taxon>
        <taxon>fabids</taxon>
        <taxon>Fabales</taxon>
        <taxon>Fabaceae</taxon>
        <taxon>Papilionoideae</taxon>
        <taxon>50 kb inversion clade</taxon>
        <taxon>dalbergioids sensu lato</taxon>
        <taxon>Dalbergieae</taxon>
        <taxon>Pterocarpus clade</taxon>
        <taxon>Arachis</taxon>
    </lineage>
</organism>
<proteinExistence type="predicted"/>
<evidence type="ECO:0000259" key="3">
    <source>
        <dbReference type="Pfam" id="PF01425"/>
    </source>
</evidence>
<feature type="compositionally biased region" description="Basic residues" evidence="1">
    <location>
        <begin position="138"/>
        <end position="148"/>
    </location>
</feature>
<dbReference type="GO" id="GO:0050567">
    <property type="term" value="F:glutaminyl-tRNA synthase (glutamine-hydrolyzing) activity"/>
    <property type="evidence" value="ECO:0007669"/>
    <property type="project" value="TreeGrafter"/>
</dbReference>
<feature type="signal peptide" evidence="2">
    <location>
        <begin position="1"/>
        <end position="19"/>
    </location>
</feature>
<dbReference type="InterPro" id="IPR036928">
    <property type="entry name" value="AS_sf"/>
</dbReference>
<dbReference type="Proteomes" id="UP000289738">
    <property type="component" value="Chromosome A07"/>
</dbReference>
<evidence type="ECO:0000256" key="1">
    <source>
        <dbReference type="SAM" id="MobiDB-lite"/>
    </source>
</evidence>
<feature type="compositionally biased region" description="Basic and acidic residues" evidence="1">
    <location>
        <begin position="127"/>
        <end position="137"/>
    </location>
</feature>
<dbReference type="PANTHER" id="PTHR11895:SF7">
    <property type="entry name" value="GLUTAMYL-TRNA(GLN) AMIDOTRANSFERASE SUBUNIT A, MITOCHONDRIAL"/>
    <property type="match status" value="1"/>
</dbReference>
<dbReference type="STRING" id="3818.A0A445CER1"/>
<dbReference type="SUPFAM" id="SSF75304">
    <property type="entry name" value="Amidase signature (AS) enzymes"/>
    <property type="match status" value="1"/>
</dbReference>
<dbReference type="AlphaFoldDB" id="A0A445CER1"/>
<name>A0A445CER1_ARAHY</name>
<keyword evidence="2" id="KW-0732">Signal</keyword>
<sequence>MQPQLLLLFLTLFITHPQANQTQTQVKPIAALKSKKEREKWADGKGEKGEGGRCPIYATVALAAPCRQCHVAVLPPQSDASCLRHHSRPSPSQEELALLSNGPEPPEPSPCRHALPLLPCEQRRARDLDRRGEERSHHWGPGRRCQRRGGRESSRASSCVATAPCLTAVDLSAVHCRRMSEKRCRLGFCHYTTPFLPLPCPVEVVRASAIIGVAVQLMPLLGSLRYEPPLTELLCLVVSASFDTEFQFADMPSTSGSRILEGYLSLFNATAVKRAKELGAIVVGNTNQDEFGMGSTTEGSAFQLRKLQLELGGKNGILKAMKLEWTAKEKTEKLHESIENEVK</sequence>
<gene>
    <name evidence="4" type="ORF">Ahy_A07g035932</name>
</gene>
<comment type="caution">
    <text evidence="4">The sequence shown here is derived from an EMBL/GenBank/DDBJ whole genome shotgun (WGS) entry which is preliminary data.</text>
</comment>
<evidence type="ECO:0000313" key="5">
    <source>
        <dbReference type="Proteomes" id="UP000289738"/>
    </source>
</evidence>
<dbReference type="InterPro" id="IPR000120">
    <property type="entry name" value="Amidase"/>
</dbReference>
<dbReference type="Gene3D" id="3.90.1300.10">
    <property type="entry name" value="Amidase signature (AS) domain"/>
    <property type="match status" value="1"/>
</dbReference>
<feature type="region of interest" description="Disordered" evidence="1">
    <location>
        <begin position="127"/>
        <end position="150"/>
    </location>
</feature>
<keyword evidence="5" id="KW-1185">Reference proteome</keyword>
<evidence type="ECO:0000256" key="2">
    <source>
        <dbReference type="SAM" id="SignalP"/>
    </source>
</evidence>
<feature type="region of interest" description="Disordered" evidence="1">
    <location>
        <begin position="80"/>
        <end position="114"/>
    </location>
</feature>
<protein>
    <recommendedName>
        <fullName evidence="3">Amidase domain-containing protein</fullName>
    </recommendedName>
</protein>
<feature type="domain" description="Amidase" evidence="3">
    <location>
        <begin position="247"/>
        <end position="303"/>
    </location>
</feature>
<evidence type="ECO:0000313" key="4">
    <source>
        <dbReference type="EMBL" id="RYR49436.1"/>
    </source>
</evidence>
<dbReference type="InterPro" id="IPR023631">
    <property type="entry name" value="Amidase_dom"/>
</dbReference>